<sequence>MGQTAGSLPLKRFVNDPREIVRDALEGYLWTHPDVQLLEGYPETKVLVQKSWRRSNGQVAVISGGGSGHEPADVGMIGEGLLTAVVCGEVFAAPSAYAVAQCLEAVTGPAGTLVVVRSNPGTRLNFLSAVKEARSRLQLRIRVVCVADDVASSLKSGDHHRDFKQARGIAGSLLVYKIAGAAAAAGLNLEQVYQETVLAAAAVRTQGVCFTSCTIPGTQTARPLPPDEMEVGLGLHGEPGLRVKATAETSAKEVVETIMSQLGSFVPPKGPLCVMLNNLGTVAQIEMSVVAGQVMRSELGSRIKLFIGPAHLMTALDTNGISISVLPLQDSEEPEEELDEAQGSELSRLGLRAERLLAATSCRHWVPAMMPCQPQSFRAESATRRLQRRSLSGRFPDSEHPVARSLLERACRAVLGAENELNALDAQVADGDLGRSMSNAARLLLSELNSGHLPLVYPGPLFLRIADIMRCVDGMLAALLSVFFGRAGRALMPRRSRPLLHKSSSSHSGLGAYKVHKAHTRRLRSADSGLHRQTAASSSLSLSNACGWQREGVLRAFR</sequence>
<dbReference type="InterPro" id="IPR036117">
    <property type="entry name" value="DhaL_dom_sf"/>
</dbReference>
<dbReference type="Gene3D" id="3.40.50.10440">
    <property type="entry name" value="Dihydroxyacetone kinase, domain 1"/>
    <property type="match status" value="1"/>
</dbReference>
<feature type="non-terminal residue" evidence="2">
    <location>
        <position position="1"/>
    </location>
</feature>
<dbReference type="EMBL" id="CAJNNV010003161">
    <property type="protein sequence ID" value="CAE8588489.1"/>
    <property type="molecule type" value="Genomic_DNA"/>
</dbReference>
<feature type="domain" description="DhaK" evidence="1">
    <location>
        <begin position="16"/>
        <end position="349"/>
    </location>
</feature>
<gene>
    <name evidence="2" type="ORF">PGLA1383_LOCUS7286</name>
</gene>
<dbReference type="SUPFAM" id="SSF101473">
    <property type="entry name" value="DhaL-like"/>
    <property type="match status" value="1"/>
</dbReference>
<keyword evidence="3" id="KW-1185">Reference proteome</keyword>
<evidence type="ECO:0000259" key="1">
    <source>
        <dbReference type="PROSITE" id="PS51481"/>
    </source>
</evidence>
<dbReference type="PROSITE" id="PS51481">
    <property type="entry name" value="DHAK"/>
    <property type="match status" value="1"/>
</dbReference>
<dbReference type="InterPro" id="IPR004006">
    <property type="entry name" value="DhaK_dom"/>
</dbReference>
<proteinExistence type="predicted"/>
<dbReference type="AlphaFoldDB" id="A0A813DS88"/>
<evidence type="ECO:0000313" key="3">
    <source>
        <dbReference type="Proteomes" id="UP000654075"/>
    </source>
</evidence>
<dbReference type="SUPFAM" id="SSF82549">
    <property type="entry name" value="DAK1/DegV-like"/>
    <property type="match status" value="1"/>
</dbReference>
<dbReference type="GO" id="GO:0019563">
    <property type="term" value="P:glycerol catabolic process"/>
    <property type="evidence" value="ECO:0007669"/>
    <property type="project" value="TreeGrafter"/>
</dbReference>
<comment type="caution">
    <text evidence="2">The sequence shown here is derived from an EMBL/GenBank/DDBJ whole genome shotgun (WGS) entry which is preliminary data.</text>
</comment>
<dbReference type="Gene3D" id="1.25.40.340">
    <property type="match status" value="1"/>
</dbReference>
<reference evidence="2" key="1">
    <citation type="submission" date="2021-02" db="EMBL/GenBank/DDBJ databases">
        <authorList>
            <person name="Dougan E. K."/>
            <person name="Rhodes N."/>
            <person name="Thang M."/>
            <person name="Chan C."/>
        </authorList>
    </citation>
    <scope>NUCLEOTIDE SEQUENCE</scope>
</reference>
<organism evidence="2 3">
    <name type="scientific">Polarella glacialis</name>
    <name type="common">Dinoflagellate</name>
    <dbReference type="NCBI Taxonomy" id="89957"/>
    <lineage>
        <taxon>Eukaryota</taxon>
        <taxon>Sar</taxon>
        <taxon>Alveolata</taxon>
        <taxon>Dinophyceae</taxon>
        <taxon>Suessiales</taxon>
        <taxon>Suessiaceae</taxon>
        <taxon>Polarella</taxon>
    </lineage>
</organism>
<dbReference type="FunFam" id="3.40.50.10440:FF:000001">
    <property type="entry name" value="Dihydroxyacetone kinase, DhaK subunit"/>
    <property type="match status" value="1"/>
</dbReference>
<name>A0A813DS88_POLGL</name>
<protein>
    <recommendedName>
        <fullName evidence="1">DhaK domain-containing protein</fullName>
    </recommendedName>
</protein>
<dbReference type="PANTHER" id="PTHR28629:SF4">
    <property type="entry name" value="TRIOKINASE_FMN CYCLASE"/>
    <property type="match status" value="1"/>
</dbReference>
<accession>A0A813DS88</accession>
<dbReference type="GO" id="GO:0005829">
    <property type="term" value="C:cytosol"/>
    <property type="evidence" value="ECO:0007669"/>
    <property type="project" value="TreeGrafter"/>
</dbReference>
<dbReference type="Gene3D" id="3.30.1180.20">
    <property type="entry name" value="Dihydroxyacetone kinase, domain 2"/>
    <property type="match status" value="1"/>
</dbReference>
<dbReference type="InterPro" id="IPR050861">
    <property type="entry name" value="Dihydroxyacetone_Kinase"/>
</dbReference>
<dbReference type="OrthoDB" id="1724672at2759"/>
<evidence type="ECO:0000313" key="2">
    <source>
        <dbReference type="EMBL" id="CAE8588489.1"/>
    </source>
</evidence>
<dbReference type="OMA" id="ALNMNGF"/>
<dbReference type="Pfam" id="PF02733">
    <property type="entry name" value="Dak1"/>
    <property type="match status" value="1"/>
</dbReference>
<dbReference type="PANTHER" id="PTHR28629">
    <property type="entry name" value="TRIOKINASE/FMN CYCLASE"/>
    <property type="match status" value="1"/>
</dbReference>
<dbReference type="Proteomes" id="UP000654075">
    <property type="component" value="Unassembled WGS sequence"/>
</dbReference>
<dbReference type="GO" id="GO:0004371">
    <property type="term" value="F:glycerone kinase activity"/>
    <property type="evidence" value="ECO:0007669"/>
    <property type="project" value="InterPro"/>
</dbReference>